<protein>
    <submittedName>
        <fullName evidence="1">Uncharacterized protein</fullName>
    </submittedName>
</protein>
<gene>
    <name evidence="1" type="ORF">QFC21_006780</name>
</gene>
<sequence>MTGPYTLNRLPQTPQLLKDDGIQETPGPVRARLAMMDKQMDQLHKEKSLLERKHKAESSNLQSQVSKLSSQLSDTTGALSTSQNQLHKLTTSLASAEEEMTRLRAFAQQAEEMREAHADREEMQARFELEMRLVQQKAGLQAAKHELVVLECERTYLKLERRFEQVSAENEGYIAADRADEDNSQIAAQSTAKSLQAEKAQRTKTAKELERLQLAHKRLEQCLVQHEQTTRASGLQTGELQAALKNAKEALTRETDKCARLDKVVVEMKDKNRELQKELDELVNDDTGRSGETEKEIRALRVELKGLKASMTTKEVDLEEAQEELQKARSDLRERDKALRKESREVETLQDKLTSVEEENHELREKNAHILVKARAYRQQAKGLAATAAEEDGGESVEREEAVALPKQKKTVVARKPAVLAVHEPEAKKARRARAASEESAARSDSEPPVVEPKKRKQVADTRAELQEDADDIAPAPKRRTLAAKPVYKEESSVSDDSRAKKPASSSSSSQPLAERVDGVANIAAGKTSNTSKASLAGKKALPATIMEESESEEPQRPKVASVGKEDKAAAGGEKKKKRKLGALLGGTTFTWDQNLNPDGPIPTSLSPLKSSAGSIPRAGFTGGMSRKFASRV</sequence>
<evidence type="ECO:0000313" key="1">
    <source>
        <dbReference type="EMBL" id="KAJ9092549.1"/>
    </source>
</evidence>
<name>A0ACC2V0M4_9TREE</name>
<dbReference type="EMBL" id="JASBWT010000037">
    <property type="protein sequence ID" value="KAJ9092549.1"/>
    <property type="molecule type" value="Genomic_DNA"/>
</dbReference>
<reference evidence="1" key="1">
    <citation type="submission" date="2023-04" db="EMBL/GenBank/DDBJ databases">
        <title>Draft Genome sequencing of Naganishia species isolated from polar environments using Oxford Nanopore Technology.</title>
        <authorList>
            <person name="Leo P."/>
            <person name="Venkateswaran K."/>
        </authorList>
    </citation>
    <scope>NUCLEOTIDE SEQUENCE</scope>
    <source>
        <strain evidence="1">MNA-CCFEE 5423</strain>
    </source>
</reference>
<evidence type="ECO:0000313" key="2">
    <source>
        <dbReference type="Proteomes" id="UP001227268"/>
    </source>
</evidence>
<accession>A0ACC2V0M4</accession>
<keyword evidence="2" id="KW-1185">Reference proteome</keyword>
<proteinExistence type="predicted"/>
<comment type="caution">
    <text evidence="1">The sequence shown here is derived from an EMBL/GenBank/DDBJ whole genome shotgun (WGS) entry which is preliminary data.</text>
</comment>
<organism evidence="1 2">
    <name type="scientific">Naganishia friedmannii</name>
    <dbReference type="NCBI Taxonomy" id="89922"/>
    <lineage>
        <taxon>Eukaryota</taxon>
        <taxon>Fungi</taxon>
        <taxon>Dikarya</taxon>
        <taxon>Basidiomycota</taxon>
        <taxon>Agaricomycotina</taxon>
        <taxon>Tremellomycetes</taxon>
        <taxon>Filobasidiales</taxon>
        <taxon>Filobasidiaceae</taxon>
        <taxon>Naganishia</taxon>
    </lineage>
</organism>
<dbReference type="Proteomes" id="UP001227268">
    <property type="component" value="Unassembled WGS sequence"/>
</dbReference>